<gene>
    <name evidence="2" type="ORF">PIB30_100241</name>
</gene>
<dbReference type="Proteomes" id="UP001341840">
    <property type="component" value="Unassembled WGS sequence"/>
</dbReference>
<evidence type="ECO:0000313" key="3">
    <source>
        <dbReference type="Proteomes" id="UP001341840"/>
    </source>
</evidence>
<dbReference type="EMBL" id="JASCZI010214222">
    <property type="protein sequence ID" value="MED6201942.1"/>
    <property type="molecule type" value="Genomic_DNA"/>
</dbReference>
<evidence type="ECO:0000313" key="2">
    <source>
        <dbReference type="EMBL" id="MED6201942.1"/>
    </source>
</evidence>
<name>A0ABU6XUN4_9FABA</name>
<keyword evidence="3" id="KW-1185">Reference proteome</keyword>
<proteinExistence type="predicted"/>
<evidence type="ECO:0000256" key="1">
    <source>
        <dbReference type="SAM" id="MobiDB-lite"/>
    </source>
</evidence>
<accession>A0ABU6XUN4</accession>
<feature type="compositionally biased region" description="Polar residues" evidence="1">
    <location>
        <begin position="70"/>
        <end position="86"/>
    </location>
</feature>
<feature type="region of interest" description="Disordered" evidence="1">
    <location>
        <begin position="63"/>
        <end position="86"/>
    </location>
</feature>
<protein>
    <submittedName>
        <fullName evidence="2">Uncharacterized protein</fullName>
    </submittedName>
</protein>
<organism evidence="2 3">
    <name type="scientific">Stylosanthes scabra</name>
    <dbReference type="NCBI Taxonomy" id="79078"/>
    <lineage>
        <taxon>Eukaryota</taxon>
        <taxon>Viridiplantae</taxon>
        <taxon>Streptophyta</taxon>
        <taxon>Embryophyta</taxon>
        <taxon>Tracheophyta</taxon>
        <taxon>Spermatophyta</taxon>
        <taxon>Magnoliopsida</taxon>
        <taxon>eudicotyledons</taxon>
        <taxon>Gunneridae</taxon>
        <taxon>Pentapetalae</taxon>
        <taxon>rosids</taxon>
        <taxon>fabids</taxon>
        <taxon>Fabales</taxon>
        <taxon>Fabaceae</taxon>
        <taxon>Papilionoideae</taxon>
        <taxon>50 kb inversion clade</taxon>
        <taxon>dalbergioids sensu lato</taxon>
        <taxon>Dalbergieae</taxon>
        <taxon>Pterocarpus clade</taxon>
        <taxon>Stylosanthes</taxon>
    </lineage>
</organism>
<sequence>MDKFQQLQTRKPHILLKFRPSSPRFIKQSWYGKRPCCSEGTKETQEIRSFNRCLTGTQLVDERTEKQPGNLMQLNSNPIPPSSSFE</sequence>
<reference evidence="2 3" key="1">
    <citation type="journal article" date="2023" name="Plants (Basel)">
        <title>Bridging the Gap: Combining Genomics and Transcriptomics Approaches to Understand Stylosanthes scabra, an Orphan Legume from the Brazilian Caatinga.</title>
        <authorList>
            <person name="Ferreira-Neto J.R.C."/>
            <person name="da Silva M.D."/>
            <person name="Binneck E."/>
            <person name="de Melo N.F."/>
            <person name="da Silva R.H."/>
            <person name="de Melo A.L.T.M."/>
            <person name="Pandolfi V."/>
            <person name="Bustamante F.O."/>
            <person name="Brasileiro-Vidal A.C."/>
            <person name="Benko-Iseppon A.M."/>
        </authorList>
    </citation>
    <scope>NUCLEOTIDE SEQUENCE [LARGE SCALE GENOMIC DNA]</scope>
    <source>
        <tissue evidence="2">Leaves</tissue>
    </source>
</reference>
<comment type="caution">
    <text evidence="2">The sequence shown here is derived from an EMBL/GenBank/DDBJ whole genome shotgun (WGS) entry which is preliminary data.</text>
</comment>